<feature type="region of interest" description="Disordered" evidence="1">
    <location>
        <begin position="68"/>
        <end position="123"/>
    </location>
</feature>
<name>A0ABD3HAK0_9MARC</name>
<proteinExistence type="predicted"/>
<organism evidence="3 4">
    <name type="scientific">Riccia sorocarpa</name>
    <dbReference type="NCBI Taxonomy" id="122646"/>
    <lineage>
        <taxon>Eukaryota</taxon>
        <taxon>Viridiplantae</taxon>
        <taxon>Streptophyta</taxon>
        <taxon>Embryophyta</taxon>
        <taxon>Marchantiophyta</taxon>
        <taxon>Marchantiopsida</taxon>
        <taxon>Marchantiidae</taxon>
        <taxon>Marchantiales</taxon>
        <taxon>Ricciaceae</taxon>
        <taxon>Riccia</taxon>
    </lineage>
</organism>
<accession>A0ABD3HAK0</accession>
<feature type="chain" id="PRO_5044858518" evidence="2">
    <location>
        <begin position="29"/>
        <end position="231"/>
    </location>
</feature>
<dbReference type="Proteomes" id="UP001633002">
    <property type="component" value="Unassembled WGS sequence"/>
</dbReference>
<comment type="caution">
    <text evidence="3">The sequence shown here is derived from an EMBL/GenBank/DDBJ whole genome shotgun (WGS) entry which is preliminary data.</text>
</comment>
<keyword evidence="4" id="KW-1185">Reference proteome</keyword>
<evidence type="ECO:0000256" key="2">
    <source>
        <dbReference type="SAM" id="SignalP"/>
    </source>
</evidence>
<reference evidence="3 4" key="1">
    <citation type="submission" date="2024-09" db="EMBL/GenBank/DDBJ databases">
        <title>Chromosome-scale assembly of Riccia sorocarpa.</title>
        <authorList>
            <person name="Paukszto L."/>
        </authorList>
    </citation>
    <scope>NUCLEOTIDE SEQUENCE [LARGE SCALE GENOMIC DNA]</scope>
    <source>
        <strain evidence="3">LP-2024</strain>
        <tissue evidence="3">Aerial parts of the thallus</tissue>
    </source>
</reference>
<feature type="region of interest" description="Disordered" evidence="1">
    <location>
        <begin position="140"/>
        <end position="231"/>
    </location>
</feature>
<keyword evidence="2" id="KW-0732">Signal</keyword>
<feature type="signal peptide" evidence="2">
    <location>
        <begin position="1"/>
        <end position="28"/>
    </location>
</feature>
<dbReference type="PROSITE" id="PS51257">
    <property type="entry name" value="PROKAR_LIPOPROTEIN"/>
    <property type="match status" value="1"/>
</dbReference>
<feature type="compositionally biased region" description="Pro residues" evidence="1">
    <location>
        <begin position="182"/>
        <end position="231"/>
    </location>
</feature>
<dbReference type="AlphaFoldDB" id="A0ABD3HAK0"/>
<evidence type="ECO:0000313" key="3">
    <source>
        <dbReference type="EMBL" id="KAL3687275.1"/>
    </source>
</evidence>
<evidence type="ECO:0000313" key="4">
    <source>
        <dbReference type="Proteomes" id="UP001633002"/>
    </source>
</evidence>
<evidence type="ECO:0000256" key="1">
    <source>
        <dbReference type="SAM" id="MobiDB-lite"/>
    </source>
</evidence>
<feature type="compositionally biased region" description="Pro residues" evidence="1">
    <location>
        <begin position="98"/>
        <end position="122"/>
    </location>
</feature>
<gene>
    <name evidence="3" type="ORF">R1sor_013584</name>
</gene>
<protein>
    <submittedName>
        <fullName evidence="3">Uncharacterized protein</fullName>
    </submittedName>
</protein>
<dbReference type="EMBL" id="JBJQOH010000004">
    <property type="protein sequence ID" value="KAL3687275.1"/>
    <property type="molecule type" value="Genomic_DNA"/>
</dbReference>
<sequence>MERWRSFHLKCALLFCLILAALFSCSVAARVRHTKDRTASHALHSRKSLKVRSAPLVINVSPLPVDTAKSAASTTVERRNLDETGPPPPSVTKVTNQYPPPPVIVTPSPPALPKPPPLPPIPLASAKSRAAVAVGRQLNRRLSSKNASPDGDDLEFSMDYTYNPGGPRPVPAAPKGRTPKIGAPPGPGTEVSPPPAEIVTSPPPPPSLLPFPPPLPIDLPPLPFQAPPPPG</sequence>